<evidence type="ECO:0000313" key="1">
    <source>
        <dbReference type="EMBL" id="CAD8878895.1"/>
    </source>
</evidence>
<protein>
    <submittedName>
        <fullName evidence="1">Uncharacterized protein</fullName>
    </submittedName>
</protein>
<accession>A0A7S1B8Q3</accession>
<dbReference type="EMBL" id="HBFR01008403">
    <property type="protein sequence ID" value="CAD8878895.1"/>
    <property type="molecule type" value="Transcribed_RNA"/>
</dbReference>
<name>A0A7S1B8Q3_9STRA</name>
<sequence length="111" mass="12086">MHYLGLTSAAQCIMDNTEEIGVLVLLVNILLSDVIKKRTNEAGVVLKADPFPKLLDTFPFEKLVMLYSKCLYSNYPSTFGMKMMSSCAIIGICVPSQRAIASSTDTAESGD</sequence>
<reference evidence="1" key="1">
    <citation type="submission" date="2021-01" db="EMBL/GenBank/DDBJ databases">
        <authorList>
            <person name="Corre E."/>
            <person name="Pelletier E."/>
            <person name="Niang G."/>
            <person name="Scheremetjew M."/>
            <person name="Finn R."/>
            <person name="Kale V."/>
            <person name="Holt S."/>
            <person name="Cochrane G."/>
            <person name="Meng A."/>
            <person name="Brown T."/>
            <person name="Cohen L."/>
        </authorList>
    </citation>
    <scope>NUCLEOTIDE SEQUENCE</scope>
    <source>
        <strain evidence="1">308</strain>
    </source>
</reference>
<dbReference type="AlphaFoldDB" id="A0A7S1B8Q3"/>
<proteinExistence type="predicted"/>
<organism evidence="1">
    <name type="scientific">Corethron hystrix</name>
    <dbReference type="NCBI Taxonomy" id="216773"/>
    <lineage>
        <taxon>Eukaryota</taxon>
        <taxon>Sar</taxon>
        <taxon>Stramenopiles</taxon>
        <taxon>Ochrophyta</taxon>
        <taxon>Bacillariophyta</taxon>
        <taxon>Coscinodiscophyceae</taxon>
        <taxon>Corethrophycidae</taxon>
        <taxon>Corethrales</taxon>
        <taxon>Corethraceae</taxon>
        <taxon>Corethron</taxon>
    </lineage>
</organism>
<gene>
    <name evidence="1" type="ORF">CHYS00102_LOCUS6079</name>
</gene>